<dbReference type="GO" id="GO:0008168">
    <property type="term" value="F:methyltransferase activity"/>
    <property type="evidence" value="ECO:0007669"/>
    <property type="project" value="UniProtKB-KW"/>
</dbReference>
<dbReference type="HAMAP" id="MF_00156">
    <property type="entry name" value="PanB"/>
    <property type="match status" value="1"/>
</dbReference>
<evidence type="ECO:0000313" key="11">
    <source>
        <dbReference type="EMBL" id="KAB0572705.1"/>
    </source>
</evidence>
<evidence type="ECO:0000256" key="2">
    <source>
        <dbReference type="ARBA" id="ARBA00008676"/>
    </source>
</evidence>
<keyword evidence="4 7" id="KW-0566">Pantothenate biosynthesis</keyword>
<dbReference type="EMBL" id="VZPE01000002">
    <property type="protein sequence ID" value="KAB0572705.1"/>
    <property type="molecule type" value="Genomic_DNA"/>
</dbReference>
<dbReference type="GO" id="GO:0000287">
    <property type="term" value="F:magnesium ion binding"/>
    <property type="evidence" value="ECO:0007669"/>
    <property type="project" value="TreeGrafter"/>
</dbReference>
<feature type="binding site" evidence="7 10">
    <location>
        <position position="88"/>
    </location>
    <ligand>
        <name>Mg(2+)</name>
        <dbReference type="ChEBI" id="CHEBI:18420"/>
    </ligand>
</feature>
<dbReference type="GO" id="GO:0005737">
    <property type="term" value="C:cytoplasm"/>
    <property type="evidence" value="ECO:0007669"/>
    <property type="project" value="UniProtKB-SubCell"/>
</dbReference>
<dbReference type="FunFam" id="3.20.20.60:FF:000003">
    <property type="entry name" value="3-methyl-2-oxobutanoate hydroxymethyltransferase"/>
    <property type="match status" value="1"/>
</dbReference>
<comment type="function">
    <text evidence="6 7">Catalyzes the reversible reaction in which hydroxymethyl group from 5,10-methylenetetrahydrofolate is transferred onto alpha-ketoisovalerate to form ketopantoate.</text>
</comment>
<comment type="caution">
    <text evidence="11">The sequence shown here is derived from an EMBL/GenBank/DDBJ whole genome shotgun (WGS) entry which is preliminary data.</text>
</comment>
<dbReference type="AlphaFoldDB" id="A0A643F3H5"/>
<comment type="pathway">
    <text evidence="1 7">Cofactor biosynthesis; (R)-pantothenate biosynthesis; (R)-pantoate from 3-methyl-2-oxobutanoate: step 1/2.</text>
</comment>
<comment type="catalytic activity">
    <reaction evidence="7">
        <text>(6R)-5,10-methylene-5,6,7,8-tetrahydrofolate + 3-methyl-2-oxobutanoate + H2O = 2-dehydropantoate + (6S)-5,6,7,8-tetrahydrofolate</text>
        <dbReference type="Rhea" id="RHEA:11824"/>
        <dbReference type="ChEBI" id="CHEBI:11561"/>
        <dbReference type="ChEBI" id="CHEBI:11851"/>
        <dbReference type="ChEBI" id="CHEBI:15377"/>
        <dbReference type="ChEBI" id="CHEBI:15636"/>
        <dbReference type="ChEBI" id="CHEBI:57453"/>
        <dbReference type="EC" id="2.1.2.11"/>
    </reaction>
</comment>
<dbReference type="EC" id="2.1.2.11" evidence="7"/>
<evidence type="ECO:0000256" key="10">
    <source>
        <dbReference type="PIRSR" id="PIRSR000388-3"/>
    </source>
</evidence>
<accession>A0A643F3H5</accession>
<proteinExistence type="inferred from homology"/>
<comment type="cofactor">
    <cofactor evidence="7 10">
        <name>Mg(2+)</name>
        <dbReference type="ChEBI" id="CHEBI:18420"/>
    </cofactor>
    <text evidence="7 10">Binds 1 Mg(2+) ion per subunit.</text>
</comment>
<comment type="subunit">
    <text evidence="3 7">Homodecamer; pentamer of dimers.</text>
</comment>
<dbReference type="NCBIfam" id="NF001452">
    <property type="entry name" value="PRK00311.1"/>
    <property type="match status" value="1"/>
</dbReference>
<dbReference type="RefSeq" id="WP_111786814.1">
    <property type="nucleotide sequence ID" value="NZ_JBHEEN010000001.1"/>
</dbReference>
<evidence type="ECO:0000256" key="8">
    <source>
        <dbReference type="PIRSR" id="PIRSR000388-1"/>
    </source>
</evidence>
<comment type="subcellular location">
    <subcellularLocation>
        <location evidence="7">Cytoplasm</location>
    </subcellularLocation>
</comment>
<evidence type="ECO:0000256" key="4">
    <source>
        <dbReference type="ARBA" id="ARBA00022655"/>
    </source>
</evidence>
<dbReference type="PANTHER" id="PTHR20881">
    <property type="entry name" value="3-METHYL-2-OXOBUTANOATE HYDROXYMETHYLTRANSFERASE"/>
    <property type="match status" value="1"/>
</dbReference>
<dbReference type="InterPro" id="IPR015813">
    <property type="entry name" value="Pyrv/PenolPyrv_kinase-like_dom"/>
</dbReference>
<dbReference type="GO" id="GO:0003864">
    <property type="term" value="F:3-methyl-2-oxobutanoate hydroxymethyltransferase activity"/>
    <property type="evidence" value="ECO:0007669"/>
    <property type="project" value="UniProtKB-UniRule"/>
</dbReference>
<feature type="binding site" evidence="7 10">
    <location>
        <position position="120"/>
    </location>
    <ligand>
        <name>Mg(2+)</name>
        <dbReference type="ChEBI" id="CHEBI:18420"/>
    </ligand>
</feature>
<feature type="binding site" evidence="7 9">
    <location>
        <position position="118"/>
    </location>
    <ligand>
        <name>3-methyl-2-oxobutanoate</name>
        <dbReference type="ChEBI" id="CHEBI:11851"/>
    </ligand>
</feature>
<dbReference type="PIRSF" id="PIRSF000388">
    <property type="entry name" value="Pantoate_hydroxy_MeTrfase"/>
    <property type="match status" value="1"/>
</dbReference>
<keyword evidence="11" id="KW-0489">Methyltransferase</keyword>
<feature type="active site" description="Proton acceptor" evidence="7 8">
    <location>
        <position position="187"/>
    </location>
</feature>
<evidence type="ECO:0000256" key="3">
    <source>
        <dbReference type="ARBA" id="ARBA00011424"/>
    </source>
</evidence>
<keyword evidence="7 10" id="KW-0460">Magnesium</keyword>
<organism evidence="11">
    <name type="scientific">Brucella pituitosa</name>
    <dbReference type="NCBI Taxonomy" id="571256"/>
    <lineage>
        <taxon>Bacteria</taxon>
        <taxon>Pseudomonadati</taxon>
        <taxon>Pseudomonadota</taxon>
        <taxon>Alphaproteobacteria</taxon>
        <taxon>Hyphomicrobiales</taxon>
        <taxon>Brucellaceae</taxon>
        <taxon>Brucella/Ochrobactrum group</taxon>
        <taxon>Brucella</taxon>
    </lineage>
</organism>
<dbReference type="GO" id="GO:0032259">
    <property type="term" value="P:methylation"/>
    <property type="evidence" value="ECO:0007669"/>
    <property type="project" value="UniProtKB-KW"/>
</dbReference>
<evidence type="ECO:0000256" key="1">
    <source>
        <dbReference type="ARBA" id="ARBA00005033"/>
    </source>
</evidence>
<dbReference type="InterPro" id="IPR003700">
    <property type="entry name" value="Pantoate_hydroxy_MeTrfase"/>
</dbReference>
<reference evidence="11" key="1">
    <citation type="submission" date="2019-09" db="EMBL/GenBank/DDBJ databases">
        <title>Draft genome sequences of 48 bacterial type strains from the CCUG.</title>
        <authorList>
            <person name="Tunovic T."/>
            <person name="Pineiro-Iglesias B."/>
            <person name="Unosson C."/>
            <person name="Inganas E."/>
            <person name="Ohlen M."/>
            <person name="Cardew S."/>
            <person name="Jensie-Markopoulos S."/>
            <person name="Salva-Serra F."/>
            <person name="Jaen-Luchoro D."/>
            <person name="Karlsson R."/>
            <person name="Svensson-Stadler L."/>
            <person name="Chun J."/>
            <person name="Moore E."/>
        </authorList>
    </citation>
    <scope>NUCLEOTIDE SEQUENCE</scope>
    <source>
        <strain evidence="11">CCUG 50899</strain>
    </source>
</reference>
<evidence type="ECO:0000256" key="7">
    <source>
        <dbReference type="HAMAP-Rule" id="MF_00156"/>
    </source>
</evidence>
<dbReference type="PANTHER" id="PTHR20881:SF0">
    <property type="entry name" value="3-METHYL-2-OXOBUTANOATE HYDROXYMETHYLTRANSFERASE"/>
    <property type="match status" value="1"/>
</dbReference>
<feature type="binding site" evidence="7 10">
    <location>
        <position position="49"/>
    </location>
    <ligand>
        <name>Mg(2+)</name>
        <dbReference type="ChEBI" id="CHEBI:18420"/>
    </ligand>
</feature>
<name>A0A643F3H5_9HYPH</name>
<dbReference type="UniPathway" id="UPA00028">
    <property type="reaction ID" value="UER00003"/>
</dbReference>
<feature type="binding site" evidence="7 9">
    <location>
        <position position="88"/>
    </location>
    <ligand>
        <name>3-methyl-2-oxobutanoate</name>
        <dbReference type="ChEBI" id="CHEBI:11851"/>
    </ligand>
</feature>
<dbReference type="GO" id="GO:0015940">
    <property type="term" value="P:pantothenate biosynthetic process"/>
    <property type="evidence" value="ECO:0007669"/>
    <property type="project" value="UniProtKB-UniRule"/>
</dbReference>
<dbReference type="Gene3D" id="3.20.20.60">
    <property type="entry name" value="Phosphoenolpyruvate-binding domains"/>
    <property type="match status" value="1"/>
</dbReference>
<dbReference type="NCBIfam" id="TIGR00222">
    <property type="entry name" value="panB"/>
    <property type="match status" value="1"/>
</dbReference>
<dbReference type="InterPro" id="IPR040442">
    <property type="entry name" value="Pyrv_kinase-like_dom_sf"/>
</dbReference>
<dbReference type="CDD" id="cd06557">
    <property type="entry name" value="KPHMT-like"/>
    <property type="match status" value="1"/>
</dbReference>
<evidence type="ECO:0000256" key="5">
    <source>
        <dbReference type="ARBA" id="ARBA00022679"/>
    </source>
</evidence>
<feature type="binding site" evidence="7 9">
    <location>
        <begin position="49"/>
        <end position="50"/>
    </location>
    <ligand>
        <name>3-methyl-2-oxobutanoate</name>
        <dbReference type="ChEBI" id="CHEBI:11851"/>
    </ligand>
</feature>
<protein>
    <recommendedName>
        <fullName evidence="7">3-methyl-2-oxobutanoate hydroxymethyltransferase</fullName>
        <ecNumber evidence="7">2.1.2.11</ecNumber>
    </recommendedName>
    <alternativeName>
        <fullName evidence="7">Ketopantoate hydroxymethyltransferase</fullName>
        <shortName evidence="7">KPHMT</shortName>
    </alternativeName>
</protein>
<keyword evidence="7" id="KW-0963">Cytoplasm</keyword>
<evidence type="ECO:0000256" key="9">
    <source>
        <dbReference type="PIRSR" id="PIRSR000388-2"/>
    </source>
</evidence>
<keyword evidence="7 10" id="KW-0479">Metal-binding</keyword>
<sequence length="273" mass="29531">MSATVKKKRLSPKAIEAMKGERPIVSLTAYTTPIARLLDPHCDLLLVGDSLGMVLYGMDSTLGVTLDMMIAHGQAVMRGVEHACVIVDMPFGSYQESKEQAFHNAARIMQETGCDGVKLEGGEEMAETVEFLVKRGIPVFGHVGLMPQQVNTVGGFRSLGRDDEEANQIRRDAQAIADAGAFALVIEGTFEPLARELTKTLTIPTIGIGASSACDGQILVSDDMLGLFQDFTPRFVKRFAELAPQVSEAAKSYAEEVRARSFPGPEHVFGVKK</sequence>
<gene>
    <name evidence="7 11" type="primary">panB</name>
    <name evidence="11" type="ORF">F7Q93_07780</name>
</gene>
<keyword evidence="5 7" id="KW-0808">Transferase</keyword>
<dbReference type="SUPFAM" id="SSF51621">
    <property type="entry name" value="Phosphoenolpyruvate/pyruvate domain"/>
    <property type="match status" value="1"/>
</dbReference>
<comment type="similarity">
    <text evidence="2 7">Belongs to the PanB family.</text>
</comment>
<evidence type="ECO:0000256" key="6">
    <source>
        <dbReference type="ARBA" id="ARBA00056497"/>
    </source>
</evidence>
<dbReference type="Pfam" id="PF02548">
    <property type="entry name" value="Pantoate_transf"/>
    <property type="match status" value="1"/>
</dbReference>